<comment type="function">
    <text evidence="9 10">The RecF protein is involved in DNA metabolism; it is required for DNA replication and normal SOS inducibility. RecF binds preferentially to single-stranded, linear DNA. It also seems to bind ATP.</text>
</comment>
<keyword evidence="9 10" id="KW-0227">DNA damage</keyword>
<keyword evidence="9 10" id="KW-0234">DNA repair</keyword>
<name>A0A6G6Y1D7_9SPHN</name>
<dbReference type="KEGG" id="spzr:G5C33_00305"/>
<evidence type="ECO:0000256" key="6">
    <source>
        <dbReference type="ARBA" id="ARBA00022741"/>
    </source>
</evidence>
<dbReference type="PANTHER" id="PTHR32182:SF0">
    <property type="entry name" value="DNA REPLICATION AND REPAIR PROTEIN RECF"/>
    <property type="match status" value="1"/>
</dbReference>
<dbReference type="NCBIfam" id="TIGR00611">
    <property type="entry name" value="recf"/>
    <property type="match status" value="1"/>
</dbReference>
<keyword evidence="5 9" id="KW-0235">DNA replication</keyword>
<dbReference type="GO" id="GO:0006302">
    <property type="term" value="P:double-strand break repair"/>
    <property type="evidence" value="ECO:0007669"/>
    <property type="project" value="TreeGrafter"/>
</dbReference>
<keyword evidence="6 9" id="KW-0547">Nucleotide-binding</keyword>
<dbReference type="GO" id="GO:0000731">
    <property type="term" value="P:DNA synthesis involved in DNA repair"/>
    <property type="evidence" value="ECO:0007669"/>
    <property type="project" value="TreeGrafter"/>
</dbReference>
<dbReference type="InterPro" id="IPR027417">
    <property type="entry name" value="P-loop_NTPase"/>
</dbReference>
<evidence type="ECO:0000256" key="9">
    <source>
        <dbReference type="HAMAP-Rule" id="MF_00365"/>
    </source>
</evidence>
<dbReference type="RefSeq" id="WP_165325385.1">
    <property type="nucleotide sequence ID" value="NZ_CP049109.1"/>
</dbReference>
<dbReference type="PROSITE" id="PS00617">
    <property type="entry name" value="RECF_1"/>
    <property type="match status" value="1"/>
</dbReference>
<evidence type="ECO:0000313" key="12">
    <source>
        <dbReference type="EMBL" id="QIG78386.1"/>
    </source>
</evidence>
<keyword evidence="13" id="KW-1185">Reference proteome</keyword>
<organism evidence="12 13">
    <name type="scientific">Stakelama tenebrarum</name>
    <dbReference type="NCBI Taxonomy" id="2711215"/>
    <lineage>
        <taxon>Bacteria</taxon>
        <taxon>Pseudomonadati</taxon>
        <taxon>Pseudomonadota</taxon>
        <taxon>Alphaproteobacteria</taxon>
        <taxon>Sphingomonadales</taxon>
        <taxon>Sphingomonadaceae</taxon>
        <taxon>Stakelama</taxon>
    </lineage>
</organism>
<gene>
    <name evidence="9 12" type="primary">recF</name>
    <name evidence="12" type="ORF">G5C33_00305</name>
</gene>
<feature type="binding site" evidence="9">
    <location>
        <begin position="30"/>
        <end position="37"/>
    </location>
    <ligand>
        <name>ATP</name>
        <dbReference type="ChEBI" id="CHEBI:30616"/>
    </ligand>
</feature>
<dbReference type="GO" id="GO:0003697">
    <property type="term" value="F:single-stranded DNA binding"/>
    <property type="evidence" value="ECO:0007669"/>
    <property type="project" value="UniProtKB-UniRule"/>
</dbReference>
<evidence type="ECO:0000256" key="3">
    <source>
        <dbReference type="ARBA" id="ARBA00020170"/>
    </source>
</evidence>
<evidence type="ECO:0000256" key="2">
    <source>
        <dbReference type="ARBA" id="ARBA00008016"/>
    </source>
</evidence>
<dbReference type="HAMAP" id="MF_00365">
    <property type="entry name" value="RecF"/>
    <property type="match status" value="1"/>
</dbReference>
<evidence type="ECO:0000256" key="4">
    <source>
        <dbReference type="ARBA" id="ARBA00022490"/>
    </source>
</evidence>
<accession>A0A6G6Y1D7</accession>
<keyword evidence="9 10" id="KW-0742">SOS response</keyword>
<dbReference type="AlphaFoldDB" id="A0A6G6Y1D7"/>
<dbReference type="InterPro" id="IPR042174">
    <property type="entry name" value="RecF_2"/>
</dbReference>
<dbReference type="EMBL" id="CP049109">
    <property type="protein sequence ID" value="QIG78386.1"/>
    <property type="molecule type" value="Genomic_DNA"/>
</dbReference>
<keyword evidence="8 9" id="KW-0238">DNA-binding</keyword>
<evidence type="ECO:0000256" key="8">
    <source>
        <dbReference type="ARBA" id="ARBA00023125"/>
    </source>
</evidence>
<dbReference type="GO" id="GO:0009432">
    <property type="term" value="P:SOS response"/>
    <property type="evidence" value="ECO:0007669"/>
    <property type="project" value="UniProtKB-UniRule"/>
</dbReference>
<dbReference type="GO" id="GO:0005524">
    <property type="term" value="F:ATP binding"/>
    <property type="evidence" value="ECO:0007669"/>
    <property type="project" value="UniProtKB-UniRule"/>
</dbReference>
<proteinExistence type="inferred from homology"/>
<dbReference type="GO" id="GO:0005737">
    <property type="term" value="C:cytoplasm"/>
    <property type="evidence" value="ECO:0007669"/>
    <property type="project" value="UniProtKB-SubCell"/>
</dbReference>
<evidence type="ECO:0000256" key="7">
    <source>
        <dbReference type="ARBA" id="ARBA00022840"/>
    </source>
</evidence>
<feature type="domain" description="RecF/RecN/SMC N-terminal" evidence="11">
    <location>
        <begin position="3"/>
        <end position="333"/>
    </location>
</feature>
<dbReference type="InterPro" id="IPR001238">
    <property type="entry name" value="DNA-binding_RecF"/>
</dbReference>
<evidence type="ECO:0000313" key="13">
    <source>
        <dbReference type="Proteomes" id="UP000501568"/>
    </source>
</evidence>
<keyword evidence="4 9" id="KW-0963">Cytoplasm</keyword>
<dbReference type="Proteomes" id="UP000501568">
    <property type="component" value="Chromosome"/>
</dbReference>
<evidence type="ECO:0000256" key="1">
    <source>
        <dbReference type="ARBA" id="ARBA00004496"/>
    </source>
</evidence>
<dbReference type="Gene3D" id="1.20.1050.90">
    <property type="entry name" value="RecF/RecN/SMC, N-terminal domain"/>
    <property type="match status" value="1"/>
</dbReference>
<dbReference type="InterPro" id="IPR003395">
    <property type="entry name" value="RecF/RecN/SMC_N"/>
</dbReference>
<dbReference type="PROSITE" id="PS00618">
    <property type="entry name" value="RECF_2"/>
    <property type="match status" value="1"/>
</dbReference>
<protein>
    <recommendedName>
        <fullName evidence="3 9">DNA replication and repair protein RecF</fullName>
    </recommendedName>
</protein>
<comment type="similarity">
    <text evidence="2 9 10">Belongs to the RecF family.</text>
</comment>
<keyword evidence="7 9" id="KW-0067">ATP-binding</keyword>
<sequence length="354" mass="37078">MALSRLVLTDFRNHADAVLAPGPGFVVLAGENGAGKTNVLEAVSLLAPGRGLRRAPLSDMARQGGSGGFGVAATLPDAEIGTGTEPGAPDRRIVRINGAGAPASALAERLSVLWLTPAMDRIFVEAAGERRRFLDRLTLALAPGHGTHASRYEAAMRQRNRILSDEARPDPQWLAALEARMAEHGAALDAARRDTVARLGARLADQPEGPFARAGLALDGWRGDAEALARDLAQGRPRDAAAGRTLAGPHRADLAVTHLAKDQPAGLCSTGEQKALLLGIVLAHAELVADRTGRAPILLLDEVAAHLDPLRRAALFDRLAGRGQVWMTGTEPELFEAVPGGATRYTVAGGAISQ</sequence>
<evidence type="ECO:0000259" key="11">
    <source>
        <dbReference type="Pfam" id="PF02463"/>
    </source>
</evidence>
<dbReference type="InterPro" id="IPR018078">
    <property type="entry name" value="DNA-binding_RecF_CS"/>
</dbReference>
<dbReference type="Gene3D" id="3.40.50.300">
    <property type="entry name" value="P-loop containing nucleotide triphosphate hydrolases"/>
    <property type="match status" value="1"/>
</dbReference>
<dbReference type="GO" id="GO:0006260">
    <property type="term" value="P:DNA replication"/>
    <property type="evidence" value="ECO:0007669"/>
    <property type="project" value="UniProtKB-UniRule"/>
</dbReference>
<comment type="subcellular location">
    <subcellularLocation>
        <location evidence="1 9 10">Cytoplasm</location>
    </subcellularLocation>
</comment>
<evidence type="ECO:0000256" key="5">
    <source>
        <dbReference type="ARBA" id="ARBA00022705"/>
    </source>
</evidence>
<dbReference type="Pfam" id="PF02463">
    <property type="entry name" value="SMC_N"/>
    <property type="match status" value="1"/>
</dbReference>
<reference evidence="12 13" key="1">
    <citation type="submission" date="2020-02" db="EMBL/GenBank/DDBJ databases">
        <authorList>
            <person name="Zheng R.K."/>
            <person name="Sun C.M."/>
        </authorList>
    </citation>
    <scope>NUCLEOTIDE SEQUENCE [LARGE SCALE GENOMIC DNA]</scope>
    <source>
        <strain evidence="13">zrk23</strain>
    </source>
</reference>
<evidence type="ECO:0000256" key="10">
    <source>
        <dbReference type="RuleBase" id="RU000578"/>
    </source>
</evidence>
<dbReference type="PANTHER" id="PTHR32182">
    <property type="entry name" value="DNA REPLICATION AND REPAIR PROTEIN RECF"/>
    <property type="match status" value="1"/>
</dbReference>
<dbReference type="SUPFAM" id="SSF52540">
    <property type="entry name" value="P-loop containing nucleoside triphosphate hydrolases"/>
    <property type="match status" value="1"/>
</dbReference>